<feature type="domain" description="T-SNARE coiled-coil homology" evidence="3">
    <location>
        <begin position="281"/>
        <end position="343"/>
    </location>
</feature>
<dbReference type="PROSITE" id="PS50195">
    <property type="entry name" value="PX"/>
    <property type="match status" value="1"/>
</dbReference>
<dbReference type="OrthoDB" id="428895at2759"/>
<proteinExistence type="predicted"/>
<evidence type="ECO:0000313" key="6">
    <source>
        <dbReference type="Proteomes" id="UP000018144"/>
    </source>
</evidence>
<evidence type="ECO:0000256" key="2">
    <source>
        <dbReference type="SAM" id="MobiDB-lite"/>
    </source>
</evidence>
<dbReference type="eggNOG" id="ENOG502RXJQ">
    <property type="taxonomic scope" value="Eukaryota"/>
</dbReference>
<feature type="coiled-coil region" evidence="1">
    <location>
        <begin position="312"/>
        <end position="339"/>
    </location>
</feature>
<dbReference type="PROSITE" id="PS50192">
    <property type="entry name" value="T_SNARE"/>
    <property type="match status" value="1"/>
</dbReference>
<accession>U4LQE6</accession>
<name>U4LQE6_PYROM</name>
<gene>
    <name evidence="5" type="ORF">PCON_03593</name>
</gene>
<dbReference type="SUPFAM" id="SSF64268">
    <property type="entry name" value="PX domain"/>
    <property type="match status" value="1"/>
</dbReference>
<evidence type="ECO:0000259" key="3">
    <source>
        <dbReference type="PROSITE" id="PS50192"/>
    </source>
</evidence>
<dbReference type="OMA" id="DSFDTRW"/>
<protein>
    <submittedName>
        <fullName evidence="5">Similar to Vacuolar morphogenesis protein 7 homolog acc. no. O74509</fullName>
    </submittedName>
</protein>
<keyword evidence="6" id="KW-1185">Reference proteome</keyword>
<dbReference type="SMART" id="SM00397">
    <property type="entry name" value="t_SNARE"/>
    <property type="match status" value="1"/>
</dbReference>
<dbReference type="SMART" id="SM00312">
    <property type="entry name" value="PX"/>
    <property type="match status" value="1"/>
</dbReference>
<keyword evidence="1" id="KW-0175">Coiled coil</keyword>
<dbReference type="Pfam" id="PF00787">
    <property type="entry name" value="PX"/>
    <property type="match status" value="1"/>
</dbReference>
<evidence type="ECO:0000313" key="5">
    <source>
        <dbReference type="EMBL" id="CCX34381.1"/>
    </source>
</evidence>
<evidence type="ECO:0000256" key="1">
    <source>
        <dbReference type="SAM" id="Coils"/>
    </source>
</evidence>
<dbReference type="CDD" id="cd15858">
    <property type="entry name" value="SNARE_VAM7"/>
    <property type="match status" value="1"/>
</dbReference>
<feature type="domain" description="PX" evidence="4">
    <location>
        <begin position="1"/>
        <end position="115"/>
    </location>
</feature>
<dbReference type="Proteomes" id="UP000018144">
    <property type="component" value="Unassembled WGS sequence"/>
</dbReference>
<feature type="compositionally biased region" description="Low complexity" evidence="2">
    <location>
        <begin position="233"/>
        <end position="242"/>
    </location>
</feature>
<dbReference type="STRING" id="1076935.U4LQE6"/>
<organism evidence="5 6">
    <name type="scientific">Pyronema omphalodes (strain CBS 100304)</name>
    <name type="common">Pyronema confluens</name>
    <dbReference type="NCBI Taxonomy" id="1076935"/>
    <lineage>
        <taxon>Eukaryota</taxon>
        <taxon>Fungi</taxon>
        <taxon>Dikarya</taxon>
        <taxon>Ascomycota</taxon>
        <taxon>Pezizomycotina</taxon>
        <taxon>Pezizomycetes</taxon>
        <taxon>Pezizales</taxon>
        <taxon>Pyronemataceae</taxon>
        <taxon>Pyronema</taxon>
    </lineage>
</organism>
<dbReference type="InterPro" id="IPR000727">
    <property type="entry name" value="T_SNARE_dom"/>
</dbReference>
<dbReference type="GO" id="GO:0035091">
    <property type="term" value="F:phosphatidylinositol binding"/>
    <property type="evidence" value="ECO:0007669"/>
    <property type="project" value="InterPro"/>
</dbReference>
<dbReference type="InterPro" id="IPR036871">
    <property type="entry name" value="PX_dom_sf"/>
</dbReference>
<dbReference type="CDD" id="cd06897">
    <property type="entry name" value="PX_SNARE"/>
    <property type="match status" value="1"/>
</dbReference>
<reference evidence="5 6" key="1">
    <citation type="journal article" date="2013" name="PLoS Genet.">
        <title>The genome and development-dependent transcriptomes of Pyronema confluens: a window into fungal evolution.</title>
        <authorList>
            <person name="Traeger S."/>
            <person name="Altegoer F."/>
            <person name="Freitag M."/>
            <person name="Gabaldon T."/>
            <person name="Kempken F."/>
            <person name="Kumar A."/>
            <person name="Marcet-Houben M."/>
            <person name="Poggeler S."/>
            <person name="Stajich J.E."/>
            <person name="Nowrousian M."/>
        </authorList>
    </citation>
    <scope>NUCLEOTIDE SEQUENCE [LARGE SCALE GENOMIC DNA]</scope>
    <source>
        <strain evidence="6">CBS 100304</strain>
        <tissue evidence="5">Vegetative mycelium</tissue>
    </source>
</reference>
<dbReference type="Gene3D" id="3.30.1520.10">
    <property type="entry name" value="Phox-like domain"/>
    <property type="match status" value="1"/>
</dbReference>
<sequence>MSLTLTIPTTSETPPPRSYTLYHILLRTSVRSYSLPKRYSDFLTLHSALTTACHAAPPLSPPPKHYLFSTLGSPSRTEERRAGLEAYLYAIINHTDSRWRDSAVWRSFLSLPASWINNSKTPQQQLYSPVSGGPITDPALWVDSHRELKTLLHQSRTSIQTAQEKGEGWQDAKRLLMKAGGLIAALEQGLNEQGEKEKPLLDGEMRRRRDLVAAAKQDRDALETLATMLSSSKNSAAKNTAAGGDKPPASRFQGTRVLGAPIPETQATRELDNKGVLQLQEQVLKEQDKGIGELLRIVERQRAMGTAITQELELQVEMLKEMEKDVDRVDKKTRGARRKAEGIS</sequence>
<evidence type="ECO:0000259" key="4">
    <source>
        <dbReference type="PROSITE" id="PS50195"/>
    </source>
</evidence>
<dbReference type="InterPro" id="IPR001683">
    <property type="entry name" value="PX_dom"/>
</dbReference>
<dbReference type="Gene3D" id="1.20.5.110">
    <property type="match status" value="1"/>
</dbReference>
<dbReference type="EMBL" id="HF936526">
    <property type="protein sequence ID" value="CCX34381.1"/>
    <property type="molecule type" value="Genomic_DNA"/>
</dbReference>
<dbReference type="AlphaFoldDB" id="U4LQE6"/>
<dbReference type="SUPFAM" id="SSF58038">
    <property type="entry name" value="SNARE fusion complex"/>
    <property type="match status" value="1"/>
</dbReference>
<feature type="region of interest" description="Disordered" evidence="2">
    <location>
        <begin position="233"/>
        <end position="253"/>
    </location>
</feature>